<keyword evidence="1" id="KW-0547">Nucleotide-binding</keyword>
<evidence type="ECO:0000256" key="2">
    <source>
        <dbReference type="ARBA" id="ARBA00022840"/>
    </source>
</evidence>
<dbReference type="Pfam" id="PF23562">
    <property type="entry name" value="AMP-binding_C_3"/>
    <property type="match status" value="1"/>
</dbReference>
<accession>A0ABR9BD41</accession>
<organism evidence="4 5">
    <name type="scientific">Thauera sedimentorum</name>
    <dbReference type="NCBI Taxonomy" id="2767595"/>
    <lineage>
        <taxon>Bacteria</taxon>
        <taxon>Pseudomonadati</taxon>
        <taxon>Pseudomonadota</taxon>
        <taxon>Betaproteobacteria</taxon>
        <taxon>Rhodocyclales</taxon>
        <taxon>Zoogloeaceae</taxon>
        <taxon>Thauera</taxon>
    </lineage>
</organism>
<comment type="caution">
    <text evidence="4">The sequence shown here is derived from an EMBL/GenBank/DDBJ whole genome shotgun (WGS) entry which is preliminary data.</text>
</comment>
<dbReference type="PROSITE" id="PS00455">
    <property type="entry name" value="AMP_BINDING"/>
    <property type="match status" value="1"/>
</dbReference>
<gene>
    <name evidence="4" type="ORF">IFO67_15340</name>
</gene>
<proteinExistence type="predicted"/>
<evidence type="ECO:0000256" key="1">
    <source>
        <dbReference type="ARBA" id="ARBA00022741"/>
    </source>
</evidence>
<dbReference type="EMBL" id="JACYTO010000002">
    <property type="protein sequence ID" value="MBD8504268.1"/>
    <property type="molecule type" value="Genomic_DNA"/>
</dbReference>
<keyword evidence="2" id="KW-0067">ATP-binding</keyword>
<evidence type="ECO:0000259" key="3">
    <source>
        <dbReference type="Pfam" id="PF00501"/>
    </source>
</evidence>
<keyword evidence="5" id="KW-1185">Reference proteome</keyword>
<evidence type="ECO:0000313" key="5">
    <source>
        <dbReference type="Proteomes" id="UP000603602"/>
    </source>
</evidence>
<dbReference type="RefSeq" id="WP_187719033.1">
    <property type="nucleotide sequence ID" value="NZ_JACTAH010000002.1"/>
</dbReference>
<sequence length="654" mass="73236">MSDSTGQTALDTFPRLLMHHAKVRPNRPAMREKEYGIWQTYTWGEVAENVRAIACGLAELGFKRGDRLAVIGDNRPRLYWSVAACQCLGGIPVMLYQDAVAQEMVYVLQDAEIKFAVVEDQEQVDKMLEIQPDVPFLEHVVYDDPRGMRHYTQTLLMGLDELQEMGRIHDRNQSDFLDGEIAKGAPDDISVMLYTSGTTGKPKGVCQTHGAFIAAAKGGVEFDRLTDQEDILSYLPMAWVGDHLFSFAQAMVAGFAINCPESGETVMTDLREIGPTYYFAPPRVFENLLTQVMIRMEDAGWIKRKLFHHFMEVARRCGAEILDGKPVSSADRFQYALGNLFVYGPLKNVLGMSRIRVAYTAGAAIGPDLFRFYRSIGINLKQLYGQTETCAYVCLQPDGQIKLDSVGKPAPNVEVKLADNGEILVKGPMLLKAYYKRPDATAESINADGYFMTGDAGFFDEEGHLKIIDRAKDVGKLTDGSMFAPNYIENKLKFFQHIKEAVAFGNGRDFVTAFINIDLEAVGNWAERKGMAYSGYTDLAQQDAVYELIREGIEKVNAELASDPMMSASQIKRFLVLHKELDADDGELTRTRKVRRNFISERYAVLIDALYEGRKEQYIETPVKYEDGREGKIAATLRIEEAKTFASRAAQQAA</sequence>
<dbReference type="PANTHER" id="PTHR43272">
    <property type="entry name" value="LONG-CHAIN-FATTY-ACID--COA LIGASE"/>
    <property type="match status" value="1"/>
</dbReference>
<evidence type="ECO:0000313" key="4">
    <source>
        <dbReference type="EMBL" id="MBD8504268.1"/>
    </source>
</evidence>
<reference evidence="5" key="1">
    <citation type="submission" date="2023-07" db="EMBL/GenBank/DDBJ databases">
        <title>Thauera sp. CAU 1555 isolated from sand of Yaerae Beach.</title>
        <authorList>
            <person name="Kim W."/>
        </authorList>
    </citation>
    <scope>NUCLEOTIDE SEQUENCE [LARGE SCALE GENOMIC DNA]</scope>
    <source>
        <strain evidence="5">CAU 1555</strain>
    </source>
</reference>
<dbReference type="Pfam" id="PF00501">
    <property type="entry name" value="AMP-binding"/>
    <property type="match status" value="1"/>
</dbReference>
<dbReference type="SUPFAM" id="SSF56801">
    <property type="entry name" value="Acetyl-CoA synthetase-like"/>
    <property type="match status" value="1"/>
</dbReference>
<dbReference type="Gene3D" id="3.40.50.12780">
    <property type="entry name" value="N-terminal domain of ligase-like"/>
    <property type="match status" value="1"/>
</dbReference>
<feature type="domain" description="AMP-dependent synthetase/ligase" evidence="3">
    <location>
        <begin position="19"/>
        <end position="435"/>
    </location>
</feature>
<protein>
    <submittedName>
        <fullName evidence="4">AMP-binding protein</fullName>
    </submittedName>
</protein>
<name>A0ABR9BD41_9RHOO</name>
<dbReference type="InterPro" id="IPR000873">
    <property type="entry name" value="AMP-dep_synth/lig_dom"/>
</dbReference>
<dbReference type="Proteomes" id="UP000603602">
    <property type="component" value="Unassembled WGS sequence"/>
</dbReference>
<dbReference type="InterPro" id="IPR020845">
    <property type="entry name" value="AMP-binding_CS"/>
</dbReference>
<dbReference type="PANTHER" id="PTHR43272:SF33">
    <property type="entry name" value="AMP-BINDING DOMAIN-CONTAINING PROTEIN-RELATED"/>
    <property type="match status" value="1"/>
</dbReference>
<dbReference type="InterPro" id="IPR042099">
    <property type="entry name" value="ANL_N_sf"/>
</dbReference>